<gene>
    <name evidence="1" type="ORF">KSV97_00865</name>
    <name evidence="2" type="ORF">KSW06_00875</name>
</gene>
<evidence type="ECO:0000313" key="2">
    <source>
        <dbReference type="EMBL" id="MBV3391824.1"/>
    </source>
</evidence>
<dbReference type="GeneID" id="301323042"/>
<evidence type="ECO:0008006" key="5">
    <source>
        <dbReference type="Google" id="ProtNLM"/>
    </source>
</evidence>
<accession>A0AAW4MP18</accession>
<evidence type="ECO:0000313" key="1">
    <source>
        <dbReference type="EMBL" id="MBV3381800.1"/>
    </source>
</evidence>
<protein>
    <recommendedName>
        <fullName evidence="5">Cold-shock DNA-binding domain protein</fullName>
    </recommendedName>
</protein>
<dbReference type="RefSeq" id="WP_217746910.1">
    <property type="nucleotide sequence ID" value="NZ_JAHOEB010000003.1"/>
</dbReference>
<dbReference type="EMBL" id="JAHOEL010000003">
    <property type="protein sequence ID" value="MBV3391824.1"/>
    <property type="molecule type" value="Genomic_DNA"/>
</dbReference>
<evidence type="ECO:0000313" key="4">
    <source>
        <dbReference type="Proteomes" id="UP001197492"/>
    </source>
</evidence>
<proteinExistence type="predicted"/>
<name>A0AAW4MP18_9FIRM</name>
<keyword evidence="4" id="KW-1185">Reference proteome</keyword>
<reference evidence="1 4" key="1">
    <citation type="submission" date="2021-06" db="EMBL/GenBank/DDBJ databases">
        <title>Collection of gut derived symbiotic bacterial strains cultured from healthy donors.</title>
        <authorList>
            <person name="Lin H."/>
            <person name="Littmann E."/>
            <person name="Pamer E.G."/>
        </authorList>
    </citation>
    <scope>NUCLEOTIDE SEQUENCE</scope>
    <source>
        <strain evidence="2 4">MSK.21.70</strain>
        <strain evidence="1">MSK.21.82</strain>
    </source>
</reference>
<dbReference type="EMBL" id="JAHOEF010000003">
    <property type="protein sequence ID" value="MBV3381800.1"/>
    <property type="molecule type" value="Genomic_DNA"/>
</dbReference>
<organism evidence="1 3">
    <name type="scientific">Catenibacterium mitsuokai</name>
    <dbReference type="NCBI Taxonomy" id="100886"/>
    <lineage>
        <taxon>Bacteria</taxon>
        <taxon>Bacillati</taxon>
        <taxon>Bacillota</taxon>
        <taxon>Erysipelotrichia</taxon>
        <taxon>Erysipelotrichales</taxon>
        <taxon>Coprobacillaceae</taxon>
        <taxon>Catenibacterium</taxon>
    </lineage>
</organism>
<comment type="caution">
    <text evidence="1">The sequence shown here is derived from an EMBL/GenBank/DDBJ whole genome shotgun (WGS) entry which is preliminary data.</text>
</comment>
<sequence length="415" mass="48942">MEESKVKDLTAYKNRFEEDASSFSEFQARDFVKELKNQGKTDEAIEVGRTFLEMAPELKGYINYFGYALYNKYINIDDEEISKNESLFYGILEEIAKYCKQERYSPLEAAVNKAIKHVLKANPVDYKKLSELLDYLDAPTLEDKPFVNKDGKEFESKKEKWYRMKVRALYELESYRACVETANIAFTYNLKWHYNNLNWVKYYRASSLVELGRYEEAENEFIALQGHFNAVDSFEILYKLYMNTNREDDAYTLLIDKFFKGGFDYKNIEDYKKISAMAKAKGQDKAHALAECLIKKLEEENGKTYEADVDLAEYADLTASDAFDRVYSEVVYHLENYITRHEGKVVFYNHDKNFGSIFQDGEENLFFRQADFLDDEEVEKYDVVEYSVIKTYDRKRQQMSSKAVLLKVLYEEINY</sequence>
<dbReference type="AlphaFoldDB" id="A0AAW4MP18"/>
<dbReference type="Proteomes" id="UP001197492">
    <property type="component" value="Unassembled WGS sequence"/>
</dbReference>
<evidence type="ECO:0000313" key="3">
    <source>
        <dbReference type="Proteomes" id="UP001196408"/>
    </source>
</evidence>
<dbReference type="Proteomes" id="UP001196408">
    <property type="component" value="Unassembled WGS sequence"/>
</dbReference>